<keyword evidence="13" id="KW-1185">Reference proteome</keyword>
<organism evidence="12 13">
    <name type="scientific">Saccharothrix variisporea</name>
    <dbReference type="NCBI Taxonomy" id="543527"/>
    <lineage>
        <taxon>Bacteria</taxon>
        <taxon>Bacillati</taxon>
        <taxon>Actinomycetota</taxon>
        <taxon>Actinomycetes</taxon>
        <taxon>Pseudonocardiales</taxon>
        <taxon>Pseudonocardiaceae</taxon>
        <taxon>Saccharothrix</taxon>
    </lineage>
</organism>
<dbReference type="AlphaFoldDB" id="A0A495XKF8"/>
<comment type="catalytic activity">
    <reaction evidence="9">
        <text>L-seryl-[protein] + ATP = O-phospho-L-seryl-[protein] + ADP + H(+)</text>
        <dbReference type="Rhea" id="RHEA:17989"/>
        <dbReference type="Rhea" id="RHEA-COMP:9863"/>
        <dbReference type="Rhea" id="RHEA-COMP:11604"/>
        <dbReference type="ChEBI" id="CHEBI:15378"/>
        <dbReference type="ChEBI" id="CHEBI:29999"/>
        <dbReference type="ChEBI" id="CHEBI:30616"/>
        <dbReference type="ChEBI" id="CHEBI:83421"/>
        <dbReference type="ChEBI" id="CHEBI:456216"/>
        <dbReference type="EC" id="2.7.11.1"/>
    </reaction>
</comment>
<dbReference type="PANTHER" id="PTHR24363">
    <property type="entry name" value="SERINE/THREONINE PROTEIN KINASE"/>
    <property type="match status" value="1"/>
</dbReference>
<dbReference type="InterPro" id="IPR000719">
    <property type="entry name" value="Prot_kinase_dom"/>
</dbReference>
<dbReference type="Gene3D" id="1.10.510.10">
    <property type="entry name" value="Transferase(Phosphotransferase) domain 1"/>
    <property type="match status" value="1"/>
</dbReference>
<dbReference type="OrthoDB" id="137117at2"/>
<evidence type="ECO:0000256" key="5">
    <source>
        <dbReference type="ARBA" id="ARBA00022741"/>
    </source>
</evidence>
<feature type="compositionally biased region" description="Low complexity" evidence="10">
    <location>
        <begin position="54"/>
        <end position="82"/>
    </location>
</feature>
<dbReference type="Pfam" id="PF16918">
    <property type="entry name" value="PknG_TPR"/>
    <property type="match status" value="1"/>
</dbReference>
<keyword evidence="6 12" id="KW-0418">Kinase</keyword>
<dbReference type="GO" id="GO:0004674">
    <property type="term" value="F:protein serine/threonine kinase activity"/>
    <property type="evidence" value="ECO:0007669"/>
    <property type="project" value="UniProtKB-KW"/>
</dbReference>
<evidence type="ECO:0000256" key="8">
    <source>
        <dbReference type="ARBA" id="ARBA00047899"/>
    </source>
</evidence>
<dbReference type="InterPro" id="IPR011009">
    <property type="entry name" value="Kinase-like_dom_sf"/>
</dbReference>
<evidence type="ECO:0000256" key="6">
    <source>
        <dbReference type="ARBA" id="ARBA00022777"/>
    </source>
</evidence>
<feature type="compositionally biased region" description="Low complexity" evidence="10">
    <location>
        <begin position="36"/>
        <end position="46"/>
    </location>
</feature>
<evidence type="ECO:0000256" key="1">
    <source>
        <dbReference type="ARBA" id="ARBA00012513"/>
    </source>
</evidence>
<dbReference type="InterPro" id="IPR031634">
    <property type="entry name" value="PknG_rubred"/>
</dbReference>
<evidence type="ECO:0000256" key="7">
    <source>
        <dbReference type="ARBA" id="ARBA00022840"/>
    </source>
</evidence>
<dbReference type="SUPFAM" id="SSF56112">
    <property type="entry name" value="Protein kinase-like (PK-like)"/>
    <property type="match status" value="1"/>
</dbReference>
<dbReference type="Gene3D" id="3.30.200.20">
    <property type="entry name" value="Phosphorylase Kinase, domain 1"/>
    <property type="match status" value="1"/>
</dbReference>
<evidence type="ECO:0000313" key="13">
    <source>
        <dbReference type="Proteomes" id="UP000272729"/>
    </source>
</evidence>
<dbReference type="EC" id="2.7.11.1" evidence="1"/>
<dbReference type="PANTHER" id="PTHR24363:SF0">
    <property type="entry name" value="SERINE_THREONINE KINASE LIKE DOMAIN CONTAINING 1"/>
    <property type="match status" value="1"/>
</dbReference>
<dbReference type="Proteomes" id="UP000272729">
    <property type="component" value="Unassembled WGS sequence"/>
</dbReference>
<comment type="caution">
    <text evidence="12">The sequence shown here is derived from an EMBL/GenBank/DDBJ whole genome shotgun (WGS) entry which is preliminary data.</text>
</comment>
<feature type="domain" description="Protein kinase" evidence="11">
    <location>
        <begin position="176"/>
        <end position="440"/>
    </location>
</feature>
<sequence>MSACTRAGCGGTILAHGYCGTCGHKAEPAGPPPPAKATTTQTAPGTTPAPPSTTTPGAPATTTPGSRGTTTPGWPGGSTTAPRTATGTVPQPGRRRTALGGGLVDLPPPPPREPGTDGPSLVEVPESKRFCRECRAPVGRGVDGRPGPTEGTCPNDGVRFSFAPALGRGTLVADRYEVLRCIARGGQGWIYLTRDRHLSDGETDHLVVLKGLVDSDDPVAIKQAIEERRRLLQVKHPNIVKINDFVQHRDPRTGKLDGYIVMEYVEGRSLQEIFLDHRDEQGRRAPLPLPVVLAFGSDVLLALEHLHSHDLLYCDFKPDNVLYTTSGEIKLIDLGAVVDARDPGDVLFGTPGFAAPELGRRGPSVASDLHTVGRALAVLSFPFAGFSREENRYTLPARESVPLLAAHDSYYRLLRRATHTVPERRFGSAEEMRGQVEGVLLEVLAAEDGKPRLTVSTQFAVELRTFGAEDAESGRDGVDWTRVPEALPAPLVDPGDESAAHLAAIAASDPDGMIAALRAIPVQSTEVRLQLVAALIAAGRLDQARADLDACARELPGHWRIAWYRGVHAMAAGRPEDALREFDAVYDALPGELTPKLALAAAAECAGEDDRAGELYARVWRTDNRYVSAAFGLARVLRRRGDLAAAVEALDRVPDTSSRHRNAQIAAIRTRLAAEPDKPDLLDAAARLTALELGIEQRAALSARILDATLTWVTGGNGHHDRSGEVLGHALEERDLRFGLEKAYRDLATVTADPDDKVALVRRANRVRPRTLF</sequence>
<evidence type="ECO:0000256" key="2">
    <source>
        <dbReference type="ARBA" id="ARBA00014676"/>
    </source>
</evidence>
<evidence type="ECO:0000256" key="4">
    <source>
        <dbReference type="ARBA" id="ARBA00022679"/>
    </source>
</evidence>
<proteinExistence type="predicted"/>
<dbReference type="Gene3D" id="1.25.40.10">
    <property type="entry name" value="Tetratricopeptide repeat domain"/>
    <property type="match status" value="1"/>
</dbReference>
<dbReference type="Pfam" id="PF00069">
    <property type="entry name" value="Pkinase"/>
    <property type="match status" value="1"/>
</dbReference>
<dbReference type="Pfam" id="PF16919">
    <property type="entry name" value="PknG_rubred"/>
    <property type="match status" value="1"/>
</dbReference>
<keyword evidence="4" id="KW-0808">Transferase</keyword>
<feature type="region of interest" description="Disordered" evidence="10">
    <location>
        <begin position="25"/>
        <end position="123"/>
    </location>
</feature>
<gene>
    <name evidence="12" type="ORF">DFJ66_8325</name>
</gene>
<evidence type="ECO:0000313" key="12">
    <source>
        <dbReference type="EMBL" id="RKT74950.1"/>
    </source>
</evidence>
<evidence type="ECO:0000256" key="10">
    <source>
        <dbReference type="SAM" id="MobiDB-lite"/>
    </source>
</evidence>
<dbReference type="EMBL" id="RBXR01000001">
    <property type="protein sequence ID" value="RKT74950.1"/>
    <property type="molecule type" value="Genomic_DNA"/>
</dbReference>
<dbReference type="SUPFAM" id="SSF48452">
    <property type="entry name" value="TPR-like"/>
    <property type="match status" value="1"/>
</dbReference>
<keyword evidence="3" id="KW-0723">Serine/threonine-protein kinase</keyword>
<evidence type="ECO:0000259" key="11">
    <source>
        <dbReference type="PROSITE" id="PS50011"/>
    </source>
</evidence>
<dbReference type="InterPro" id="IPR008271">
    <property type="entry name" value="Ser/Thr_kinase_AS"/>
</dbReference>
<keyword evidence="5" id="KW-0547">Nucleotide-binding</keyword>
<dbReference type="GO" id="GO:0005524">
    <property type="term" value="F:ATP binding"/>
    <property type="evidence" value="ECO:0007669"/>
    <property type="project" value="UniProtKB-KW"/>
</dbReference>
<protein>
    <recommendedName>
        <fullName evidence="2">Serine/threonine-protein kinase PknG</fullName>
        <ecNumber evidence="1">2.7.11.1</ecNumber>
    </recommendedName>
</protein>
<dbReference type="CDD" id="cd14014">
    <property type="entry name" value="STKc_PknB_like"/>
    <property type="match status" value="1"/>
</dbReference>
<evidence type="ECO:0000256" key="3">
    <source>
        <dbReference type="ARBA" id="ARBA00022527"/>
    </source>
</evidence>
<dbReference type="PROSITE" id="PS00108">
    <property type="entry name" value="PROTEIN_KINASE_ST"/>
    <property type="match status" value="1"/>
</dbReference>
<keyword evidence="7" id="KW-0067">ATP-binding</keyword>
<name>A0A495XKF8_9PSEU</name>
<comment type="catalytic activity">
    <reaction evidence="8">
        <text>L-threonyl-[protein] + ATP = O-phospho-L-threonyl-[protein] + ADP + H(+)</text>
        <dbReference type="Rhea" id="RHEA:46608"/>
        <dbReference type="Rhea" id="RHEA-COMP:11060"/>
        <dbReference type="Rhea" id="RHEA-COMP:11605"/>
        <dbReference type="ChEBI" id="CHEBI:15378"/>
        <dbReference type="ChEBI" id="CHEBI:30013"/>
        <dbReference type="ChEBI" id="CHEBI:30616"/>
        <dbReference type="ChEBI" id="CHEBI:61977"/>
        <dbReference type="ChEBI" id="CHEBI:456216"/>
        <dbReference type="EC" id="2.7.11.1"/>
    </reaction>
</comment>
<dbReference type="InterPro" id="IPR031636">
    <property type="entry name" value="PknG_TPR"/>
</dbReference>
<accession>A0A495XKF8</accession>
<evidence type="ECO:0000256" key="9">
    <source>
        <dbReference type="ARBA" id="ARBA00048679"/>
    </source>
</evidence>
<dbReference type="PROSITE" id="PS50011">
    <property type="entry name" value="PROTEIN_KINASE_DOM"/>
    <property type="match status" value="1"/>
</dbReference>
<dbReference type="RefSeq" id="WP_121230121.1">
    <property type="nucleotide sequence ID" value="NZ_JBIUBA010000026.1"/>
</dbReference>
<dbReference type="InterPro" id="IPR011990">
    <property type="entry name" value="TPR-like_helical_dom_sf"/>
</dbReference>
<reference evidence="12 13" key="1">
    <citation type="submission" date="2018-10" db="EMBL/GenBank/DDBJ databases">
        <title>Sequencing the genomes of 1000 actinobacteria strains.</title>
        <authorList>
            <person name="Klenk H.-P."/>
        </authorList>
    </citation>
    <scope>NUCLEOTIDE SEQUENCE [LARGE SCALE GENOMIC DNA]</scope>
    <source>
        <strain evidence="12 13">DSM 43911</strain>
    </source>
</reference>